<dbReference type="Proteomes" id="UP001597419">
    <property type="component" value="Unassembled WGS sequence"/>
</dbReference>
<feature type="compositionally biased region" description="Gly residues" evidence="2">
    <location>
        <begin position="359"/>
        <end position="372"/>
    </location>
</feature>
<evidence type="ECO:0000313" key="4">
    <source>
        <dbReference type="EMBL" id="MFD2460825.1"/>
    </source>
</evidence>
<evidence type="ECO:0000313" key="5">
    <source>
        <dbReference type="Proteomes" id="UP001597419"/>
    </source>
</evidence>
<dbReference type="SUPFAM" id="SSF140459">
    <property type="entry name" value="PE/PPE dimer-like"/>
    <property type="match status" value="1"/>
</dbReference>
<proteinExistence type="inferred from homology"/>
<reference evidence="5" key="1">
    <citation type="journal article" date="2019" name="Int. J. Syst. Evol. Microbiol.">
        <title>The Global Catalogue of Microorganisms (GCM) 10K type strain sequencing project: providing services to taxonomists for standard genome sequencing and annotation.</title>
        <authorList>
            <consortium name="The Broad Institute Genomics Platform"/>
            <consortium name="The Broad Institute Genome Sequencing Center for Infectious Disease"/>
            <person name="Wu L."/>
            <person name="Ma J."/>
        </authorList>
    </citation>
    <scope>NUCLEOTIDE SEQUENCE [LARGE SCALE GENOMIC DNA]</scope>
    <source>
        <strain evidence="5">CGMCC 4.7643</strain>
    </source>
</reference>
<dbReference type="EMBL" id="JBHUKU010000009">
    <property type="protein sequence ID" value="MFD2460825.1"/>
    <property type="molecule type" value="Genomic_DNA"/>
</dbReference>
<evidence type="ECO:0000256" key="2">
    <source>
        <dbReference type="SAM" id="MobiDB-lite"/>
    </source>
</evidence>
<protein>
    <submittedName>
        <fullName evidence="4">PPE domain-containing protein</fullName>
    </submittedName>
</protein>
<comment type="caution">
    <text evidence="4">The sequence shown here is derived from an EMBL/GenBank/DDBJ whole genome shotgun (WGS) entry which is preliminary data.</text>
</comment>
<dbReference type="RefSeq" id="WP_345394443.1">
    <property type="nucleotide sequence ID" value="NZ_BAABHG010000006.1"/>
</dbReference>
<dbReference type="InterPro" id="IPR000030">
    <property type="entry name" value="PPE_dom"/>
</dbReference>
<dbReference type="Gene3D" id="1.20.1260.20">
    <property type="entry name" value="PPE superfamily"/>
    <property type="match status" value="1"/>
</dbReference>
<feature type="domain" description="PPE" evidence="3">
    <location>
        <begin position="14"/>
        <end position="148"/>
    </location>
</feature>
<sequence>MSMSGQQIYENFAHAPGTGGLESAKDELDIVRGTYETLGQSFAQAAARLEEHWQGDASGAAARGAGPLVIAHDQAAMKLRTADGLLENQISSFHSAKNTVKPVPEVPKDPATFSEVLSGNQTGIFQQHQLALNAAAHNIQVMDQWAQASGHNGSAMPTDYGRIDPGAFSVTEDKGKPGTVSPVTPVRGFDGTGRTGQNRDTNHRTPNPPVDGHARGQAPQEPSHAVVTPARSTVDRPGPPPGRHPGGGRDEVTTPDSHTPPKPAPDAAPAGQGLDQPPTTSNPPGAGAKQPIPGPFGPGAGVGSGQRGRTSDPRSGSGGPGSGAPGAGKALGEGRGSGTGGTRGGVAEPVARGTANARGGTGVGPGVAGQGGKGKREEDREHRRRYVLEDDAAFQLTGDEGDKAVDPRTGMSPVPPVIGQ</sequence>
<comment type="similarity">
    <text evidence="1">Belongs to the mycobacterial PPE family.</text>
</comment>
<feature type="compositionally biased region" description="Gly residues" evidence="2">
    <location>
        <begin position="297"/>
        <end position="306"/>
    </location>
</feature>
<gene>
    <name evidence="4" type="ORF">ACFSYJ_19620</name>
</gene>
<feature type="region of interest" description="Disordered" evidence="2">
    <location>
        <begin position="162"/>
        <end position="420"/>
    </location>
</feature>
<feature type="compositionally biased region" description="Gly residues" evidence="2">
    <location>
        <begin position="316"/>
        <end position="344"/>
    </location>
</feature>
<dbReference type="InterPro" id="IPR038332">
    <property type="entry name" value="PPE_sf"/>
</dbReference>
<evidence type="ECO:0000256" key="1">
    <source>
        <dbReference type="ARBA" id="ARBA00010652"/>
    </source>
</evidence>
<accession>A0ABW5GIZ1</accession>
<keyword evidence="5" id="KW-1185">Reference proteome</keyword>
<evidence type="ECO:0000259" key="3">
    <source>
        <dbReference type="Pfam" id="PF00823"/>
    </source>
</evidence>
<dbReference type="Pfam" id="PF00823">
    <property type="entry name" value="PPE"/>
    <property type="match status" value="1"/>
</dbReference>
<name>A0ABW5GIZ1_9PSEU</name>
<organism evidence="4 5">
    <name type="scientific">Amycolatopsis samaneae</name>
    <dbReference type="NCBI Taxonomy" id="664691"/>
    <lineage>
        <taxon>Bacteria</taxon>
        <taxon>Bacillati</taxon>
        <taxon>Actinomycetota</taxon>
        <taxon>Actinomycetes</taxon>
        <taxon>Pseudonocardiales</taxon>
        <taxon>Pseudonocardiaceae</taxon>
        <taxon>Amycolatopsis</taxon>
    </lineage>
</organism>